<comment type="caution">
    <text evidence="1">The sequence shown here is derived from an EMBL/GenBank/DDBJ whole genome shotgun (WGS) entry which is preliminary data.</text>
</comment>
<organism evidence="1 2">
    <name type="scientific">Kingdonia uniflora</name>
    <dbReference type="NCBI Taxonomy" id="39325"/>
    <lineage>
        <taxon>Eukaryota</taxon>
        <taxon>Viridiplantae</taxon>
        <taxon>Streptophyta</taxon>
        <taxon>Embryophyta</taxon>
        <taxon>Tracheophyta</taxon>
        <taxon>Spermatophyta</taxon>
        <taxon>Magnoliopsida</taxon>
        <taxon>Ranunculales</taxon>
        <taxon>Circaeasteraceae</taxon>
        <taxon>Kingdonia</taxon>
    </lineage>
</organism>
<accession>A0A7J7MRB3</accession>
<name>A0A7J7MRB3_9MAGN</name>
<dbReference type="OrthoDB" id="689054at2759"/>
<dbReference type="PANTHER" id="PTHR33264:SF6">
    <property type="entry name" value="OS01G0638800 PROTEIN"/>
    <property type="match status" value="1"/>
</dbReference>
<dbReference type="PANTHER" id="PTHR33264">
    <property type="entry name" value="EXPRESSED PROTEIN"/>
    <property type="match status" value="1"/>
</dbReference>
<evidence type="ECO:0000313" key="1">
    <source>
        <dbReference type="EMBL" id="KAF6157384.1"/>
    </source>
</evidence>
<reference evidence="1 2" key="1">
    <citation type="journal article" date="2020" name="IScience">
        <title>Genome Sequencing of the Endangered Kingdonia uniflora (Circaeasteraceae, Ranunculales) Reveals Potential Mechanisms of Evolutionary Specialization.</title>
        <authorList>
            <person name="Sun Y."/>
            <person name="Deng T."/>
            <person name="Zhang A."/>
            <person name="Moore M.J."/>
            <person name="Landis J.B."/>
            <person name="Lin N."/>
            <person name="Zhang H."/>
            <person name="Zhang X."/>
            <person name="Huang J."/>
            <person name="Zhang X."/>
            <person name="Sun H."/>
            <person name="Wang H."/>
        </authorList>
    </citation>
    <scope>NUCLEOTIDE SEQUENCE [LARGE SCALE GENOMIC DNA]</scope>
    <source>
        <strain evidence="1">TB1705</strain>
        <tissue evidence="1">Leaf</tissue>
    </source>
</reference>
<protein>
    <submittedName>
        <fullName evidence="1">Uncharacterized protein</fullName>
    </submittedName>
</protein>
<sequence>MVIETVTVPPRDSRVNPKPLQLSTKTRVATKRNKQQRDHHPTVVDGGNKIKCSGDQCSSCTATIVADCIAVCCCPCAIINLVILAFVKVPLLLGRKFWRLMRNKGRKRMKEKGRDGRVIEGICNEKVEISRIGEGNFCPSDEAERVWLELYEVGHLGFGRVSIEERGN</sequence>
<dbReference type="AlphaFoldDB" id="A0A7J7MRB3"/>
<proteinExistence type="predicted"/>
<dbReference type="EMBL" id="JACGCM010001275">
    <property type="protein sequence ID" value="KAF6157384.1"/>
    <property type="molecule type" value="Genomic_DNA"/>
</dbReference>
<evidence type="ECO:0000313" key="2">
    <source>
        <dbReference type="Proteomes" id="UP000541444"/>
    </source>
</evidence>
<gene>
    <name evidence="1" type="ORF">GIB67_004322</name>
</gene>
<dbReference type="Proteomes" id="UP000541444">
    <property type="component" value="Unassembled WGS sequence"/>
</dbReference>
<keyword evidence="2" id="KW-1185">Reference proteome</keyword>